<evidence type="ECO:0000259" key="2">
    <source>
        <dbReference type="Pfam" id="PF00768"/>
    </source>
</evidence>
<dbReference type="Proteomes" id="UP000256486">
    <property type="component" value="Unassembled WGS sequence"/>
</dbReference>
<accession>A0A3E0VHX1</accession>
<sequence length="400" mass="38906">MAVLLAGCTAGGSGATATSAATAAAVVGVATAADVPVGAAAALQFPEVGAGAVGIAAPDGSVRVLGQGGDTGTRPIASITKVITALVVLGEHPLADGADQGPTITLGQADLDVTEEVEAEDQFTEPMYSGQQVTLHDALAITLLTSANNYAESVARWAFGSEDAYLAAARAWLAANGLTQTTLADASGLDPGSASSTADLLHVAALAHANPALVAIAGMPTYDQPDLGTIANQNILLGEDGVDGLKTGSTSYAGFTLLTSAVVPVGAQPVTLVAVVLATPSLDARFASTRALLASARAGLAQVQLAEAGQVFGTYTLSDGRVVDAVATAPLSAVVFGDEAVTSTVALDDLPSDTVAAASAGSTGARATSGASVGQATVGQATFVVGGATLTAPLSLAAAG</sequence>
<evidence type="ECO:0000313" key="4">
    <source>
        <dbReference type="Proteomes" id="UP000256486"/>
    </source>
</evidence>
<organism evidence="3 4">
    <name type="scientific">Subtercola boreus</name>
    <dbReference type="NCBI Taxonomy" id="120213"/>
    <lineage>
        <taxon>Bacteria</taxon>
        <taxon>Bacillati</taxon>
        <taxon>Actinomycetota</taxon>
        <taxon>Actinomycetes</taxon>
        <taxon>Micrococcales</taxon>
        <taxon>Microbacteriaceae</taxon>
        <taxon>Subtercola</taxon>
    </lineage>
</organism>
<feature type="domain" description="Peptidase S11 D-alanyl-D-alanine carboxypeptidase A N-terminal" evidence="2">
    <location>
        <begin position="60"/>
        <end position="277"/>
    </location>
</feature>
<dbReference type="Gene3D" id="3.40.710.10">
    <property type="entry name" value="DD-peptidase/beta-lactamase superfamily"/>
    <property type="match status" value="1"/>
</dbReference>
<dbReference type="Pfam" id="PF00768">
    <property type="entry name" value="Peptidase_S11"/>
    <property type="match status" value="1"/>
</dbReference>
<dbReference type="AlphaFoldDB" id="A0A3E0VHX1"/>
<dbReference type="EMBL" id="NBWZ01000001">
    <property type="protein sequence ID" value="RFA09068.1"/>
    <property type="molecule type" value="Genomic_DNA"/>
</dbReference>
<proteinExistence type="predicted"/>
<dbReference type="InterPro" id="IPR001967">
    <property type="entry name" value="Peptidase_S11_N"/>
</dbReference>
<evidence type="ECO:0000313" key="3">
    <source>
        <dbReference type="EMBL" id="RFA09068.1"/>
    </source>
</evidence>
<feature type="signal peptide" evidence="1">
    <location>
        <begin position="1"/>
        <end position="32"/>
    </location>
</feature>
<feature type="chain" id="PRO_5017776815" description="Peptidase S11 D-alanyl-D-alanine carboxypeptidase A N-terminal domain-containing protein" evidence="1">
    <location>
        <begin position="33"/>
        <end position="400"/>
    </location>
</feature>
<dbReference type="GO" id="GO:0009002">
    <property type="term" value="F:serine-type D-Ala-D-Ala carboxypeptidase activity"/>
    <property type="evidence" value="ECO:0007669"/>
    <property type="project" value="InterPro"/>
</dbReference>
<evidence type="ECO:0000256" key="1">
    <source>
        <dbReference type="SAM" id="SignalP"/>
    </source>
</evidence>
<comment type="caution">
    <text evidence="3">The sequence shown here is derived from an EMBL/GenBank/DDBJ whole genome shotgun (WGS) entry which is preliminary data.</text>
</comment>
<keyword evidence="4" id="KW-1185">Reference proteome</keyword>
<name>A0A3E0VHX1_9MICO</name>
<reference evidence="3 4" key="1">
    <citation type="submission" date="2017-04" db="EMBL/GenBank/DDBJ databases">
        <title>Comparative genome analysis of Subtercola boreus.</title>
        <authorList>
            <person name="Cho Y.-J."/>
            <person name="Cho A."/>
            <person name="Kim O.-S."/>
            <person name="Lee J.-I."/>
        </authorList>
    </citation>
    <scope>NUCLEOTIDE SEQUENCE [LARGE SCALE GENOMIC DNA]</scope>
    <source>
        <strain evidence="3 4">K300</strain>
    </source>
</reference>
<protein>
    <recommendedName>
        <fullName evidence="2">Peptidase S11 D-alanyl-D-alanine carboxypeptidase A N-terminal domain-containing protein</fullName>
    </recommendedName>
</protein>
<dbReference type="InterPro" id="IPR012338">
    <property type="entry name" value="Beta-lactam/transpept-like"/>
</dbReference>
<keyword evidence="1" id="KW-0732">Signal</keyword>
<gene>
    <name evidence="3" type="ORF">B7R54_07395</name>
</gene>
<dbReference type="SUPFAM" id="SSF56601">
    <property type="entry name" value="beta-lactamase/transpeptidase-like"/>
    <property type="match status" value="1"/>
</dbReference>
<dbReference type="GO" id="GO:0006508">
    <property type="term" value="P:proteolysis"/>
    <property type="evidence" value="ECO:0007669"/>
    <property type="project" value="InterPro"/>
</dbReference>